<name>A0A401JZE3_9PROT</name>
<protein>
    <submittedName>
        <fullName evidence="1">Metal-dependent hydrolases of the beta-lactamase superfamily III</fullName>
    </submittedName>
</protein>
<evidence type="ECO:0000313" key="1">
    <source>
        <dbReference type="EMBL" id="GCB01926.1"/>
    </source>
</evidence>
<reference evidence="1 2" key="1">
    <citation type="journal article" date="2019" name="Front. Microbiol.">
        <title>Genomes of Neutrophilic Sulfur-Oxidizing Chemolithoautotrophs Representing 9 Proteobacterial Species From 8 Genera.</title>
        <authorList>
            <person name="Watanabe T."/>
            <person name="Kojima H."/>
            <person name="Umezawa K."/>
            <person name="Hori C."/>
            <person name="Takasuka T.E."/>
            <person name="Kato Y."/>
            <person name="Fukui M."/>
        </authorList>
    </citation>
    <scope>NUCLEOTIDE SEQUENCE [LARGE SCALE GENOMIC DNA]</scope>
    <source>
        <strain evidence="1 2">TTN</strain>
    </source>
</reference>
<dbReference type="Gene3D" id="3.60.15.10">
    <property type="entry name" value="Ribonuclease Z/Hydroxyacylglutathione hydrolase-like"/>
    <property type="match status" value="1"/>
</dbReference>
<dbReference type="PANTHER" id="PTHR46018:SF7">
    <property type="entry name" value="RIBONUCLEASE Z"/>
    <property type="match status" value="1"/>
</dbReference>
<evidence type="ECO:0000313" key="2">
    <source>
        <dbReference type="Proteomes" id="UP000286806"/>
    </source>
</evidence>
<dbReference type="OrthoDB" id="9803916at2"/>
<accession>A0A401JZE3</accession>
<dbReference type="AlphaFoldDB" id="A0A401JZE3"/>
<dbReference type="EMBL" id="BGOW01000030">
    <property type="protein sequence ID" value="GCB01926.1"/>
    <property type="molecule type" value="Genomic_DNA"/>
</dbReference>
<organism evidence="1 2">
    <name type="scientific">Sulfuriferula multivorans</name>
    <dbReference type="NCBI Taxonomy" id="1559896"/>
    <lineage>
        <taxon>Bacteria</taxon>
        <taxon>Pseudomonadati</taxon>
        <taxon>Pseudomonadota</taxon>
        <taxon>Betaproteobacteria</taxon>
        <taxon>Nitrosomonadales</taxon>
        <taxon>Sulfuricellaceae</taxon>
        <taxon>Sulfuriferula</taxon>
    </lineage>
</organism>
<dbReference type="RefSeq" id="WP_124705692.1">
    <property type="nucleotide sequence ID" value="NZ_BGOW01000030.1"/>
</dbReference>
<gene>
    <name evidence="1" type="ORF">SFMTTN_2738</name>
</gene>
<dbReference type="GO" id="GO:0042781">
    <property type="term" value="F:3'-tRNA processing endoribonuclease activity"/>
    <property type="evidence" value="ECO:0007669"/>
    <property type="project" value="TreeGrafter"/>
</dbReference>
<keyword evidence="2" id="KW-1185">Reference proteome</keyword>
<dbReference type="Proteomes" id="UP000286806">
    <property type="component" value="Unassembled WGS sequence"/>
</dbReference>
<sequence>MRPAFHPYLVNDPFGDPALFVDFLFERSALLFDLGDIHALPPRKLLRVSDIFVSHCHMDHFMGFDWFLRICLGRERNVRLYGPPGFLDQVQAKLSAYTWNLVHRYDNDFSITATELAEDGAARQAVFRVRHAFRREAEAQLSLNDWILLDAPGFRVRCTFLDHHTPCLAFVLEEKQHVNVWKNCLAERGLPVGPWLQGLKRAVLEGRAPDSQIAGPEGRLITLGELMPCLRLTPGFKLAYVTDAVYHERNAKRIEALARDADKLFIEAVFAQELAARARDRYHLTAAQAGWLAHQAGVKSVVPFHHSPIYQGQEALLQAELEAHFRSGIPPQQDA</sequence>
<dbReference type="InterPro" id="IPR036866">
    <property type="entry name" value="RibonucZ/Hydroxyglut_hydro"/>
</dbReference>
<keyword evidence="1" id="KW-0378">Hydrolase</keyword>
<dbReference type="PANTHER" id="PTHR46018">
    <property type="entry name" value="ZINC PHOSPHODIESTERASE ELAC PROTEIN 1"/>
    <property type="match status" value="1"/>
</dbReference>
<dbReference type="NCBIfam" id="NF002558">
    <property type="entry name" value="PRK02126.1"/>
    <property type="match status" value="1"/>
</dbReference>
<dbReference type="SUPFAM" id="SSF56281">
    <property type="entry name" value="Metallo-hydrolase/oxidoreductase"/>
    <property type="match status" value="1"/>
</dbReference>
<proteinExistence type="predicted"/>
<comment type="caution">
    <text evidence="1">The sequence shown here is derived from an EMBL/GenBank/DDBJ whole genome shotgun (WGS) entry which is preliminary data.</text>
</comment>